<dbReference type="Pfam" id="PF07228">
    <property type="entry name" value="SpoIIE"/>
    <property type="match status" value="1"/>
</dbReference>
<dbReference type="PANTHER" id="PTHR35801:SF1">
    <property type="entry name" value="PHOSPHOSERINE PHOSPHATASE RSBX"/>
    <property type="match status" value="1"/>
</dbReference>
<comment type="caution">
    <text evidence="2">The sequence shown here is derived from an EMBL/GenBank/DDBJ whole genome shotgun (WGS) entry which is preliminary data.</text>
</comment>
<dbReference type="AlphaFoldDB" id="A0A264W339"/>
<dbReference type="OrthoDB" id="1090916at2"/>
<reference evidence="2 3" key="1">
    <citation type="submission" date="2017-07" db="EMBL/GenBank/DDBJ databases">
        <title>Tetzosporium hominis gen.nov. sp.nov.</title>
        <authorList>
            <person name="Tetz G."/>
            <person name="Tetz V."/>
        </authorList>
    </citation>
    <scope>NUCLEOTIDE SEQUENCE [LARGE SCALE GENOMIC DNA]</scope>
    <source>
        <strain evidence="2 3">VT-49</strain>
    </source>
</reference>
<gene>
    <name evidence="2" type="ORF">CF394_09520</name>
</gene>
<keyword evidence="3" id="KW-1185">Reference proteome</keyword>
<dbReference type="InterPro" id="IPR036457">
    <property type="entry name" value="PPM-type-like_dom_sf"/>
</dbReference>
<dbReference type="SUPFAM" id="SSF81606">
    <property type="entry name" value="PP2C-like"/>
    <property type="match status" value="1"/>
</dbReference>
<organism evidence="2 3">
    <name type="scientific">Tetzosporium hominis</name>
    <dbReference type="NCBI Taxonomy" id="2020506"/>
    <lineage>
        <taxon>Bacteria</taxon>
        <taxon>Bacillati</taxon>
        <taxon>Bacillota</taxon>
        <taxon>Bacilli</taxon>
        <taxon>Bacillales</taxon>
        <taxon>Caryophanaceae</taxon>
        <taxon>Tetzosporium</taxon>
    </lineage>
</organism>
<dbReference type="InterPro" id="IPR039248">
    <property type="entry name" value="Ptase_RsbX"/>
</dbReference>
<dbReference type="EMBL" id="NOKQ01000217">
    <property type="protein sequence ID" value="OZS77979.1"/>
    <property type="molecule type" value="Genomic_DNA"/>
</dbReference>
<proteinExistence type="predicted"/>
<evidence type="ECO:0000313" key="2">
    <source>
        <dbReference type="EMBL" id="OZS77979.1"/>
    </source>
</evidence>
<dbReference type="RefSeq" id="WP_094943255.1">
    <property type="nucleotide sequence ID" value="NZ_NOKQ01000217.1"/>
</dbReference>
<feature type="domain" description="PPM-type phosphatase" evidence="1">
    <location>
        <begin position="8"/>
        <end position="197"/>
    </location>
</feature>
<dbReference type="Gene3D" id="3.60.40.10">
    <property type="entry name" value="PPM-type phosphatase domain"/>
    <property type="match status" value="1"/>
</dbReference>
<dbReference type="InterPro" id="IPR001932">
    <property type="entry name" value="PPM-type_phosphatase-like_dom"/>
</dbReference>
<accession>A0A264W339</accession>
<dbReference type="SMART" id="SM00331">
    <property type="entry name" value="PP2C_SIG"/>
    <property type="match status" value="1"/>
</dbReference>
<name>A0A264W339_9BACL</name>
<protein>
    <submittedName>
        <fullName evidence="2">Phosphoserine phosphatase</fullName>
    </submittedName>
</protein>
<sequence length="202" mass="22983">MTVIESPWVHVRVYNEAKDGNRLSGDTYYIAEHPDFFLCAIADGLGNGPGAKESADVIPQILAEYADETIDQLLERCNDEMVYKRGAAVALVKVDYRQRTISYSCVGNVKFYMYQKKFDKMIYPLPVMGYLSGRKQKLRTQTYPVYAGDTFVLHSDGVMIKNPKELIRQARSADHLYERVMKGMEFGDDATFIAGRIKLNEL</sequence>
<evidence type="ECO:0000259" key="1">
    <source>
        <dbReference type="SMART" id="SM00331"/>
    </source>
</evidence>
<dbReference type="PANTHER" id="PTHR35801">
    <property type="entry name" value="PHOSPHOSERINE PHOSPHATASE RSBX"/>
    <property type="match status" value="1"/>
</dbReference>
<dbReference type="Proteomes" id="UP000217065">
    <property type="component" value="Unassembled WGS sequence"/>
</dbReference>
<evidence type="ECO:0000313" key="3">
    <source>
        <dbReference type="Proteomes" id="UP000217065"/>
    </source>
</evidence>